<comment type="subcellular location">
    <subcellularLocation>
        <location evidence="5">Cytoplasm</location>
    </subcellularLocation>
</comment>
<keyword evidence="9" id="KW-1185">Reference proteome</keyword>
<dbReference type="InterPro" id="IPR056792">
    <property type="entry name" value="PRC_RimM"/>
</dbReference>
<evidence type="ECO:0000256" key="5">
    <source>
        <dbReference type="HAMAP-Rule" id="MF_00014"/>
    </source>
</evidence>
<dbReference type="InterPro" id="IPR011033">
    <property type="entry name" value="PRC_barrel-like_sf"/>
</dbReference>
<evidence type="ECO:0000259" key="7">
    <source>
        <dbReference type="Pfam" id="PF24986"/>
    </source>
</evidence>
<name>A0ABQ6C4P4_9BURK</name>
<gene>
    <name evidence="5 8" type="primary">rimM</name>
    <name evidence="8" type="ORF">GCM10007935_23130</name>
</gene>
<sequence>MSHPNGSSNGPFEASPLPGDAVELGRFLDAWGIKGWVRIQPHSADTRALFATTEWFLLPPEARFGKGFSAFSAPVRVQVADIKTHADGIVARLQGMDDRNAAEVLKGARIHVSRQAFPPAEEGEYYWVDLIGLEVVNRQGEHLGVVRDLLPTGPTSVLVMDCTETVDGVDKPAERMVPFVSAYIDDVNLAERRITADWGLDY</sequence>
<protein>
    <recommendedName>
        <fullName evidence="5">Ribosome maturation factor RimM</fullName>
    </recommendedName>
</protein>
<dbReference type="Gene3D" id="2.30.30.240">
    <property type="entry name" value="PRC-barrel domain"/>
    <property type="match status" value="1"/>
</dbReference>
<keyword evidence="2 5" id="KW-0690">Ribosome biogenesis</keyword>
<dbReference type="Proteomes" id="UP001156903">
    <property type="component" value="Unassembled WGS sequence"/>
</dbReference>
<accession>A0ABQ6C4P4</accession>
<dbReference type="HAMAP" id="MF_00014">
    <property type="entry name" value="Ribosome_mat_RimM"/>
    <property type="match status" value="1"/>
</dbReference>
<dbReference type="InterPro" id="IPR002676">
    <property type="entry name" value="RimM_N"/>
</dbReference>
<keyword evidence="3 5" id="KW-0698">rRNA processing</keyword>
<evidence type="ECO:0000313" key="8">
    <source>
        <dbReference type="EMBL" id="GLS14880.1"/>
    </source>
</evidence>
<keyword evidence="1 5" id="KW-0963">Cytoplasm</keyword>
<reference evidence="9" key="1">
    <citation type="journal article" date="2019" name="Int. J. Syst. Evol. Microbiol.">
        <title>The Global Catalogue of Microorganisms (GCM) 10K type strain sequencing project: providing services to taxonomists for standard genome sequencing and annotation.</title>
        <authorList>
            <consortium name="The Broad Institute Genomics Platform"/>
            <consortium name="The Broad Institute Genome Sequencing Center for Infectious Disease"/>
            <person name="Wu L."/>
            <person name="Ma J."/>
        </authorList>
    </citation>
    <scope>NUCLEOTIDE SEQUENCE [LARGE SCALE GENOMIC DNA]</scope>
    <source>
        <strain evidence="9">NBRC 109341</strain>
    </source>
</reference>
<evidence type="ECO:0000313" key="9">
    <source>
        <dbReference type="Proteomes" id="UP001156903"/>
    </source>
</evidence>
<proteinExistence type="inferred from homology"/>
<dbReference type="PANTHER" id="PTHR33692:SF1">
    <property type="entry name" value="RIBOSOME MATURATION FACTOR RIMM"/>
    <property type="match status" value="1"/>
</dbReference>
<comment type="subunit">
    <text evidence="5">Binds ribosomal protein uS19.</text>
</comment>
<comment type="similarity">
    <text evidence="5">Belongs to the RimM family.</text>
</comment>
<dbReference type="Gene3D" id="2.40.30.60">
    <property type="entry name" value="RimM"/>
    <property type="match status" value="1"/>
</dbReference>
<comment type="caution">
    <text evidence="8">The sequence shown here is derived from an EMBL/GenBank/DDBJ whole genome shotgun (WGS) entry which is preliminary data.</text>
</comment>
<dbReference type="InterPro" id="IPR011961">
    <property type="entry name" value="RimM"/>
</dbReference>
<comment type="domain">
    <text evidence="5">The PRC barrel domain binds ribosomal protein uS19.</text>
</comment>
<dbReference type="EMBL" id="BSPB01000017">
    <property type="protein sequence ID" value="GLS14880.1"/>
    <property type="molecule type" value="Genomic_DNA"/>
</dbReference>
<dbReference type="SUPFAM" id="SSF50346">
    <property type="entry name" value="PRC-barrel domain"/>
    <property type="match status" value="1"/>
</dbReference>
<evidence type="ECO:0000259" key="6">
    <source>
        <dbReference type="Pfam" id="PF01782"/>
    </source>
</evidence>
<evidence type="ECO:0000256" key="1">
    <source>
        <dbReference type="ARBA" id="ARBA00022490"/>
    </source>
</evidence>
<dbReference type="SUPFAM" id="SSF50447">
    <property type="entry name" value="Translation proteins"/>
    <property type="match status" value="1"/>
</dbReference>
<dbReference type="RefSeq" id="WP_234262689.1">
    <property type="nucleotide sequence ID" value="NZ_BSPB01000017.1"/>
</dbReference>
<comment type="function">
    <text evidence="5">An accessory protein needed during the final step in the assembly of 30S ribosomal subunit, possibly for assembly of the head region. Essential for efficient processing of 16S rRNA. May be needed both before and after RbfA during the maturation of 16S rRNA. It has affinity for free ribosomal 30S subunits but not for 70S ribosomes.</text>
</comment>
<feature type="domain" description="RimM N-terminal" evidence="6">
    <location>
        <begin position="24"/>
        <end position="115"/>
    </location>
</feature>
<dbReference type="Pfam" id="PF24986">
    <property type="entry name" value="PRC_RimM"/>
    <property type="match status" value="1"/>
</dbReference>
<dbReference type="Pfam" id="PF01782">
    <property type="entry name" value="RimM"/>
    <property type="match status" value="1"/>
</dbReference>
<dbReference type="InterPro" id="IPR036976">
    <property type="entry name" value="RimM_N_sf"/>
</dbReference>
<keyword evidence="4 5" id="KW-0143">Chaperone</keyword>
<organism evidence="8 9">
    <name type="scientific">Hydrogenophaga electricum</name>
    <dbReference type="NCBI Taxonomy" id="1230953"/>
    <lineage>
        <taxon>Bacteria</taxon>
        <taxon>Pseudomonadati</taxon>
        <taxon>Pseudomonadota</taxon>
        <taxon>Betaproteobacteria</taxon>
        <taxon>Burkholderiales</taxon>
        <taxon>Comamonadaceae</taxon>
        <taxon>Hydrogenophaga</taxon>
    </lineage>
</organism>
<dbReference type="NCBIfam" id="TIGR02273">
    <property type="entry name" value="16S_RimM"/>
    <property type="match status" value="1"/>
</dbReference>
<dbReference type="PANTHER" id="PTHR33692">
    <property type="entry name" value="RIBOSOME MATURATION FACTOR RIMM"/>
    <property type="match status" value="1"/>
</dbReference>
<evidence type="ECO:0000256" key="3">
    <source>
        <dbReference type="ARBA" id="ARBA00022552"/>
    </source>
</evidence>
<dbReference type="InterPro" id="IPR009000">
    <property type="entry name" value="Transl_B-barrel_sf"/>
</dbReference>
<evidence type="ECO:0000256" key="2">
    <source>
        <dbReference type="ARBA" id="ARBA00022517"/>
    </source>
</evidence>
<evidence type="ECO:0000256" key="4">
    <source>
        <dbReference type="ARBA" id="ARBA00023186"/>
    </source>
</evidence>
<feature type="domain" description="Ribosome maturation factor RimM PRC barrel" evidence="7">
    <location>
        <begin position="127"/>
        <end position="198"/>
    </location>
</feature>